<reference evidence="2 3" key="1">
    <citation type="submission" date="2023-12" db="EMBL/GenBank/DDBJ databases">
        <title>Genome sequencing and assembly of bacterial species from a model synthetic community.</title>
        <authorList>
            <person name="Hogle S.L."/>
        </authorList>
    </citation>
    <scope>NUCLEOTIDE SEQUENCE [LARGE SCALE GENOMIC DNA]</scope>
    <source>
        <strain evidence="2 3">HAMBI_3031</strain>
    </source>
</reference>
<name>A0ABZ0W936_9BACT</name>
<evidence type="ECO:0000313" key="2">
    <source>
        <dbReference type="EMBL" id="WQD39772.1"/>
    </source>
</evidence>
<dbReference type="RefSeq" id="WP_114789188.1">
    <property type="nucleotide sequence ID" value="NZ_CP139960.1"/>
</dbReference>
<dbReference type="Proteomes" id="UP001325680">
    <property type="component" value="Chromosome"/>
</dbReference>
<protein>
    <recommendedName>
        <fullName evidence="4">Outer membrane protein beta-barrel domain-containing protein</fullName>
    </recommendedName>
</protein>
<feature type="signal peptide" evidence="1">
    <location>
        <begin position="1"/>
        <end position="19"/>
    </location>
</feature>
<dbReference type="EMBL" id="CP139960">
    <property type="protein sequence ID" value="WQD39772.1"/>
    <property type="molecule type" value="Genomic_DNA"/>
</dbReference>
<proteinExistence type="predicted"/>
<evidence type="ECO:0000313" key="3">
    <source>
        <dbReference type="Proteomes" id="UP001325680"/>
    </source>
</evidence>
<keyword evidence="1" id="KW-0732">Signal</keyword>
<gene>
    <name evidence="2" type="ORF">U0035_06380</name>
</gene>
<accession>A0ABZ0W936</accession>
<organism evidence="2 3">
    <name type="scientific">Niabella yanshanensis</name>
    <dbReference type="NCBI Taxonomy" id="577386"/>
    <lineage>
        <taxon>Bacteria</taxon>
        <taxon>Pseudomonadati</taxon>
        <taxon>Bacteroidota</taxon>
        <taxon>Chitinophagia</taxon>
        <taxon>Chitinophagales</taxon>
        <taxon>Chitinophagaceae</taxon>
        <taxon>Niabella</taxon>
    </lineage>
</organism>
<evidence type="ECO:0008006" key="4">
    <source>
        <dbReference type="Google" id="ProtNLM"/>
    </source>
</evidence>
<evidence type="ECO:0000256" key="1">
    <source>
        <dbReference type="SAM" id="SignalP"/>
    </source>
</evidence>
<feature type="chain" id="PRO_5045898835" description="Outer membrane protein beta-barrel domain-containing protein" evidence="1">
    <location>
        <begin position="20"/>
        <end position="176"/>
    </location>
</feature>
<sequence>MKKLLLIYICLVFCISVTAQKTKFTIGPELLTSFNHDPSFLGLGGSAQLDIWIKERLWLGVHSGYLNFKSTKTLLGSGTRPSYGAIPVLGVIKYPLPVLKGLYGQDMFGYTFAHNVKFEDNREKAAGGFTYCFALGYEFADHFDVSAKVGRSRFNKKDRPVDVNEHNVGLRLAYLF</sequence>
<keyword evidence="3" id="KW-1185">Reference proteome</keyword>